<accession>A0ACB8F8F3</accession>
<keyword evidence="2" id="KW-1185">Reference proteome</keyword>
<proteinExistence type="predicted"/>
<dbReference type="EMBL" id="CM037621">
    <property type="protein sequence ID" value="KAH8001290.1"/>
    <property type="molecule type" value="Genomic_DNA"/>
</dbReference>
<sequence length="129" mass="14353">MSKEQDNSESDGEGRSQQEIPSAPSGGHSVDPRPSTSHLTIENVKKLQEDNPVSKSSLARQSVEAYLRQRHLLDHANEVSWKERKEPNLPVEKGSEEQSVSLLEEEAAENDTETLEKISNPGECYNVVN</sequence>
<evidence type="ECO:0000313" key="2">
    <source>
        <dbReference type="Proteomes" id="UP000827872"/>
    </source>
</evidence>
<organism evidence="1 2">
    <name type="scientific">Sphaerodactylus townsendi</name>
    <dbReference type="NCBI Taxonomy" id="933632"/>
    <lineage>
        <taxon>Eukaryota</taxon>
        <taxon>Metazoa</taxon>
        <taxon>Chordata</taxon>
        <taxon>Craniata</taxon>
        <taxon>Vertebrata</taxon>
        <taxon>Euteleostomi</taxon>
        <taxon>Lepidosauria</taxon>
        <taxon>Squamata</taxon>
        <taxon>Bifurcata</taxon>
        <taxon>Gekkota</taxon>
        <taxon>Sphaerodactylidae</taxon>
        <taxon>Sphaerodactylus</taxon>
    </lineage>
</organism>
<name>A0ACB8F8F3_9SAUR</name>
<protein>
    <submittedName>
        <fullName evidence="1">Uncharacterized protein</fullName>
    </submittedName>
</protein>
<comment type="caution">
    <text evidence="1">The sequence shown here is derived from an EMBL/GenBank/DDBJ whole genome shotgun (WGS) entry which is preliminary data.</text>
</comment>
<reference evidence="1" key="1">
    <citation type="submission" date="2021-08" db="EMBL/GenBank/DDBJ databases">
        <title>The first chromosome-level gecko genome reveals the dynamic sex chromosomes of Neotropical dwarf geckos (Sphaerodactylidae: Sphaerodactylus).</title>
        <authorList>
            <person name="Pinto B.J."/>
            <person name="Keating S.E."/>
            <person name="Gamble T."/>
        </authorList>
    </citation>
    <scope>NUCLEOTIDE SEQUENCE</scope>
    <source>
        <strain evidence="1">TG3544</strain>
    </source>
</reference>
<gene>
    <name evidence="1" type="ORF">K3G42_003848</name>
</gene>
<dbReference type="Proteomes" id="UP000827872">
    <property type="component" value="Linkage Group LG08"/>
</dbReference>
<evidence type="ECO:0000313" key="1">
    <source>
        <dbReference type="EMBL" id="KAH8001290.1"/>
    </source>
</evidence>